<evidence type="ECO:0000313" key="3">
    <source>
        <dbReference type="Proteomes" id="UP001158087"/>
    </source>
</evidence>
<protein>
    <submittedName>
        <fullName evidence="2">Uncharacterized protein</fullName>
    </submittedName>
</protein>
<evidence type="ECO:0000313" key="2">
    <source>
        <dbReference type="EMBL" id="MDH0123320.1"/>
    </source>
</evidence>
<name>A0AA42GW15_9HYPH</name>
<proteinExistence type="predicted"/>
<dbReference type="EMBL" id="JAODYY010000001">
    <property type="protein sequence ID" value="MDH0123320.1"/>
    <property type="molecule type" value="Genomic_DNA"/>
</dbReference>
<keyword evidence="1" id="KW-0175">Coiled coil</keyword>
<comment type="caution">
    <text evidence="2">The sequence shown here is derived from an EMBL/GenBank/DDBJ whole genome shotgun (WGS) entry which is preliminary data.</text>
</comment>
<dbReference type="AlphaFoldDB" id="A0AA42GW15"/>
<feature type="coiled-coil region" evidence="1">
    <location>
        <begin position="75"/>
        <end position="102"/>
    </location>
</feature>
<accession>A0AA42GW15</accession>
<dbReference type="Proteomes" id="UP001158087">
    <property type="component" value="Unassembled WGS sequence"/>
</dbReference>
<sequence>MTNISYIENVDHFEGSVVAWLTPAGREALQIENAFEINSTNGCANIEWTDVKFGDQHIEIAPGGSEDARILDYMLANPESAIENIEDRLEELKEKAAHEVTDIRRAFLDGTAALVFKLGGSETCEWLETDDHNALTSDDSMDGGSYDTLAEAEAALESVKAEFLAQCGTDEDRANLEAGEFRILW</sequence>
<evidence type="ECO:0000256" key="1">
    <source>
        <dbReference type="SAM" id="Coils"/>
    </source>
</evidence>
<reference evidence="2" key="1">
    <citation type="submission" date="2022-09" db="EMBL/GenBank/DDBJ databases">
        <title>Intensive care unit water sources are persistently colonized with multi-drug resistant bacteria and are the site of extensive horizontal gene transfer of antibiotic resistance genes.</title>
        <authorList>
            <person name="Diorio-Toth L."/>
        </authorList>
    </citation>
    <scope>NUCLEOTIDE SEQUENCE</scope>
    <source>
        <strain evidence="2">GD04153</strain>
    </source>
</reference>
<organism evidence="2 3">
    <name type="scientific">Brucella intermedia GD04153</name>
    <dbReference type="NCBI Taxonomy" id="2975438"/>
    <lineage>
        <taxon>Bacteria</taxon>
        <taxon>Pseudomonadati</taxon>
        <taxon>Pseudomonadota</taxon>
        <taxon>Alphaproteobacteria</taxon>
        <taxon>Hyphomicrobiales</taxon>
        <taxon>Brucellaceae</taxon>
        <taxon>Brucella/Ochrobactrum group</taxon>
        <taxon>Brucella</taxon>
    </lineage>
</organism>
<gene>
    <name evidence="2" type="ORF">N7376_04890</name>
</gene>